<dbReference type="GO" id="GO:0006357">
    <property type="term" value="P:regulation of transcription by RNA polymerase II"/>
    <property type="evidence" value="ECO:0007669"/>
    <property type="project" value="InterPro"/>
</dbReference>
<dbReference type="AlphaFoldDB" id="W6MTH9"/>
<reference evidence="1" key="2">
    <citation type="submission" date="2014-02" db="EMBL/GenBank/DDBJ databases">
        <title>Complete DNA sequence of /Kuraishia capsulata/ illustrates novel genomic features among budding yeasts (/Saccharomycotina/).</title>
        <authorList>
            <person name="Morales L."/>
            <person name="Noel B."/>
            <person name="Porcel B."/>
            <person name="Marcet-Houben M."/>
            <person name="Hullo M-F."/>
            <person name="Sacerdot C."/>
            <person name="Tekaia F."/>
            <person name="Leh-Louis V."/>
            <person name="Despons L."/>
            <person name="Khanna V."/>
            <person name="Aury J-M."/>
            <person name="Barbe V."/>
            <person name="Couloux A."/>
            <person name="Labadie K."/>
            <person name="Pelletier E."/>
            <person name="Souciet J-L."/>
            <person name="Boekhout T."/>
            <person name="Gabaldon T."/>
            <person name="Wincker P."/>
            <person name="Dujon B."/>
        </authorList>
    </citation>
    <scope>NUCLEOTIDE SEQUENCE</scope>
    <source>
        <strain evidence="1">CBS 1993</strain>
    </source>
</reference>
<proteinExistence type="predicted"/>
<protein>
    <submittedName>
        <fullName evidence="1">Uncharacterized protein</fullName>
    </submittedName>
</protein>
<dbReference type="GeneID" id="34523401"/>
<name>W6MTH9_9ASCO</name>
<reference evidence="1" key="1">
    <citation type="submission" date="2013-12" db="EMBL/GenBank/DDBJ databases">
        <authorList>
            <person name="Genoscope - CEA"/>
        </authorList>
    </citation>
    <scope>NUCLEOTIDE SEQUENCE</scope>
    <source>
        <strain evidence="1">CBS 1993</strain>
    </source>
</reference>
<dbReference type="InterPro" id="IPR043198">
    <property type="entry name" value="Cyclin/Ssn8"/>
</dbReference>
<evidence type="ECO:0000313" key="2">
    <source>
        <dbReference type="Proteomes" id="UP000019384"/>
    </source>
</evidence>
<evidence type="ECO:0000313" key="1">
    <source>
        <dbReference type="EMBL" id="CDK30034.1"/>
    </source>
</evidence>
<dbReference type="RefSeq" id="XP_022462013.1">
    <property type="nucleotide sequence ID" value="XM_022605107.1"/>
</dbReference>
<dbReference type="STRING" id="1382522.W6MTH9"/>
<dbReference type="SUPFAM" id="SSF47954">
    <property type="entry name" value="Cyclin-like"/>
    <property type="match status" value="2"/>
</dbReference>
<sequence>MNKAHGTKFYEPHRYTTSNSSKMSESVEPITSSVQFSKLYLTKDEVALCKRATIHDELLYTVKKKEIFQFIKELIKKLKSPLKILQSFGYYFQRFFLFNDFKKNINSCHEIAICALYIAMKNNDYIKRLKDVIAMGNQIRNLPCTSEALDEQKKKIFSFEKKFLEVIAFDFRAFSVEDFLIKYSKTLGVHPDVTYLAWIISNDSYFTELVLTSAPYNISQGCLLLGFDLYEELNPGKLDQEISTWKEGLLKSRKISPNPFFVLSAKNDLLTYFIEQWDGSFLSSMVEAENLNDHILNIKLKLAHEPEMKGRKRAIALEESSDDLFYKPRDYEVGKVGTIRFLYHKREFLEEMRKTV</sequence>
<dbReference type="Gene3D" id="1.10.472.10">
    <property type="entry name" value="Cyclin-like"/>
    <property type="match status" value="2"/>
</dbReference>
<dbReference type="Proteomes" id="UP000019384">
    <property type="component" value="Unassembled WGS sequence"/>
</dbReference>
<dbReference type="PANTHER" id="PTHR10026">
    <property type="entry name" value="CYCLIN"/>
    <property type="match status" value="1"/>
</dbReference>
<dbReference type="GO" id="GO:0016538">
    <property type="term" value="F:cyclin-dependent protein serine/threonine kinase regulator activity"/>
    <property type="evidence" value="ECO:0007669"/>
    <property type="project" value="InterPro"/>
</dbReference>
<gene>
    <name evidence="1" type="ORF">KUCA_T00006029001</name>
</gene>
<keyword evidence="2" id="KW-1185">Reference proteome</keyword>
<dbReference type="OrthoDB" id="4951845at2759"/>
<dbReference type="HOGENOM" id="CLU_053732_0_0_1"/>
<organism evidence="1 2">
    <name type="scientific">Kuraishia capsulata CBS 1993</name>
    <dbReference type="NCBI Taxonomy" id="1382522"/>
    <lineage>
        <taxon>Eukaryota</taxon>
        <taxon>Fungi</taxon>
        <taxon>Dikarya</taxon>
        <taxon>Ascomycota</taxon>
        <taxon>Saccharomycotina</taxon>
        <taxon>Pichiomycetes</taxon>
        <taxon>Pichiales</taxon>
        <taxon>Pichiaceae</taxon>
        <taxon>Kuraishia</taxon>
    </lineage>
</organism>
<dbReference type="InterPro" id="IPR036915">
    <property type="entry name" value="Cyclin-like_sf"/>
</dbReference>
<dbReference type="EMBL" id="HG793131">
    <property type="protein sequence ID" value="CDK30034.1"/>
    <property type="molecule type" value="Genomic_DNA"/>
</dbReference>
<accession>W6MTH9</accession>